<protein>
    <recommendedName>
        <fullName evidence="1">B12-binding N-terminal domain-containing protein</fullName>
    </recommendedName>
</protein>
<dbReference type="GO" id="GO:0046872">
    <property type="term" value="F:metal ion binding"/>
    <property type="evidence" value="ECO:0007669"/>
    <property type="project" value="InterPro"/>
</dbReference>
<gene>
    <name evidence="2" type="ORF">S01H4_48648</name>
</gene>
<dbReference type="InterPro" id="IPR036724">
    <property type="entry name" value="Cobalamin-bd_sf"/>
</dbReference>
<reference evidence="2" key="1">
    <citation type="journal article" date="2014" name="Front. Microbiol.">
        <title>High frequency of phylogenetically diverse reductive dehalogenase-homologous genes in deep subseafloor sedimentary metagenomes.</title>
        <authorList>
            <person name="Kawai M."/>
            <person name="Futagami T."/>
            <person name="Toyoda A."/>
            <person name="Takaki Y."/>
            <person name="Nishi S."/>
            <person name="Hori S."/>
            <person name="Arai W."/>
            <person name="Tsubouchi T."/>
            <person name="Morono Y."/>
            <person name="Uchiyama I."/>
            <person name="Ito T."/>
            <person name="Fujiyama A."/>
            <person name="Inagaki F."/>
            <person name="Takami H."/>
        </authorList>
    </citation>
    <scope>NUCLEOTIDE SEQUENCE</scope>
    <source>
        <strain evidence="2">Expedition CK06-06</strain>
    </source>
</reference>
<evidence type="ECO:0000313" key="2">
    <source>
        <dbReference type="EMBL" id="GAG93059.1"/>
    </source>
</evidence>
<accession>X1BB10</accession>
<comment type="caution">
    <text evidence="2">The sequence shown here is derived from an EMBL/GenBank/DDBJ whole genome shotgun (WGS) entry which is preliminary data.</text>
</comment>
<feature type="domain" description="B12-binding N-terminal" evidence="1">
    <location>
        <begin position="7"/>
        <end position="79"/>
    </location>
</feature>
<name>X1BB10_9ZZZZ</name>
<dbReference type="GO" id="GO:0031419">
    <property type="term" value="F:cobalamin binding"/>
    <property type="evidence" value="ECO:0007669"/>
    <property type="project" value="InterPro"/>
</dbReference>
<dbReference type="AlphaFoldDB" id="X1BB10"/>
<proteinExistence type="predicted"/>
<dbReference type="Gene3D" id="3.40.50.280">
    <property type="entry name" value="Cobalamin-binding domain"/>
    <property type="match status" value="1"/>
</dbReference>
<evidence type="ECO:0000259" key="1">
    <source>
        <dbReference type="Pfam" id="PF02607"/>
    </source>
</evidence>
<dbReference type="SUPFAM" id="SSF52242">
    <property type="entry name" value="Cobalamin (vitamin B12)-binding domain"/>
    <property type="match status" value="1"/>
</dbReference>
<dbReference type="InterPro" id="IPR003759">
    <property type="entry name" value="Cbl-bd_cap"/>
</dbReference>
<dbReference type="Gene3D" id="1.10.1240.10">
    <property type="entry name" value="Methionine synthase domain"/>
    <property type="match status" value="1"/>
</dbReference>
<sequence length="132" mass="14828">MVKEGILERYLDALLQGQRQACRGVIEQALQSGTLASSVYLDIIWPIMAEIEKLARAERITPTQEHMATRINRTIVDQLQNKLPHRPSQNKKIVICCAPEELQELGAQILADLFESDGWEVRFLGGGLSNDD</sequence>
<feature type="non-terminal residue" evidence="2">
    <location>
        <position position="132"/>
    </location>
</feature>
<dbReference type="InterPro" id="IPR036594">
    <property type="entry name" value="Meth_synthase_dom"/>
</dbReference>
<organism evidence="2">
    <name type="scientific">marine sediment metagenome</name>
    <dbReference type="NCBI Taxonomy" id="412755"/>
    <lineage>
        <taxon>unclassified sequences</taxon>
        <taxon>metagenomes</taxon>
        <taxon>ecological metagenomes</taxon>
    </lineage>
</organism>
<dbReference type="EMBL" id="BART01027439">
    <property type="protein sequence ID" value="GAG93059.1"/>
    <property type="molecule type" value="Genomic_DNA"/>
</dbReference>
<dbReference type="Pfam" id="PF02607">
    <property type="entry name" value="B12-binding_2"/>
    <property type="match status" value="1"/>
</dbReference>